<organism evidence="2 3">
    <name type="scientific">Sunxiuqinia elliptica</name>
    <dbReference type="NCBI Taxonomy" id="655355"/>
    <lineage>
        <taxon>Bacteria</taxon>
        <taxon>Pseudomonadati</taxon>
        <taxon>Bacteroidota</taxon>
        <taxon>Bacteroidia</taxon>
        <taxon>Marinilabiliales</taxon>
        <taxon>Prolixibacteraceae</taxon>
        <taxon>Sunxiuqinia</taxon>
    </lineage>
</organism>
<reference evidence="2 3" key="1">
    <citation type="submission" date="2016-10" db="EMBL/GenBank/DDBJ databases">
        <authorList>
            <person name="de Groot N.N."/>
        </authorList>
    </citation>
    <scope>NUCLEOTIDE SEQUENCE [LARGE SCALE GENOMIC DNA]</scope>
    <source>
        <strain evidence="2 3">CGMCC 1.9156</strain>
    </source>
</reference>
<evidence type="ECO:0000313" key="2">
    <source>
        <dbReference type="EMBL" id="SFF22107.1"/>
    </source>
</evidence>
<accession>A0A1I2GZC2</accession>
<feature type="transmembrane region" description="Helical" evidence="1">
    <location>
        <begin position="21"/>
        <end position="39"/>
    </location>
</feature>
<keyword evidence="1" id="KW-0812">Transmembrane</keyword>
<keyword evidence="3" id="KW-1185">Reference proteome</keyword>
<dbReference type="EMBL" id="FONW01000003">
    <property type="protein sequence ID" value="SFF22107.1"/>
    <property type="molecule type" value="Genomic_DNA"/>
</dbReference>
<dbReference type="AlphaFoldDB" id="A0A1I2GZC2"/>
<evidence type="ECO:0000313" key="3">
    <source>
        <dbReference type="Proteomes" id="UP000198964"/>
    </source>
</evidence>
<evidence type="ECO:0000256" key="1">
    <source>
        <dbReference type="SAM" id="Phobius"/>
    </source>
</evidence>
<proteinExistence type="predicted"/>
<dbReference type="Proteomes" id="UP000198964">
    <property type="component" value="Unassembled WGS sequence"/>
</dbReference>
<protein>
    <submittedName>
        <fullName evidence="2">Uncharacterized protein</fullName>
    </submittedName>
</protein>
<keyword evidence="1" id="KW-1133">Transmembrane helix</keyword>
<dbReference type="STRING" id="655355.SAMN05216283_103169"/>
<gene>
    <name evidence="2" type="ORF">SAMN05216283_103169</name>
</gene>
<name>A0A1I2GZC2_9BACT</name>
<keyword evidence="1" id="KW-0472">Membrane</keyword>
<sequence length="43" mass="4819">METIVHSKMLNVFLLSFIKKLLSLPIPSFLATCLALRMLNLGT</sequence>